<organism evidence="1 2">
    <name type="scientific">Racocetra persica</name>
    <dbReference type="NCBI Taxonomy" id="160502"/>
    <lineage>
        <taxon>Eukaryota</taxon>
        <taxon>Fungi</taxon>
        <taxon>Fungi incertae sedis</taxon>
        <taxon>Mucoromycota</taxon>
        <taxon>Glomeromycotina</taxon>
        <taxon>Glomeromycetes</taxon>
        <taxon>Diversisporales</taxon>
        <taxon>Gigasporaceae</taxon>
        <taxon>Racocetra</taxon>
    </lineage>
</organism>
<gene>
    <name evidence="1" type="ORF">RPERSI_LOCUS22264</name>
</gene>
<evidence type="ECO:0000313" key="2">
    <source>
        <dbReference type="Proteomes" id="UP000789920"/>
    </source>
</evidence>
<proteinExistence type="predicted"/>
<feature type="non-terminal residue" evidence="1">
    <location>
        <position position="230"/>
    </location>
</feature>
<dbReference type="Proteomes" id="UP000789920">
    <property type="component" value="Unassembled WGS sequence"/>
</dbReference>
<dbReference type="EMBL" id="CAJVQC010066970">
    <property type="protein sequence ID" value="CAG8806879.1"/>
    <property type="molecule type" value="Genomic_DNA"/>
</dbReference>
<keyword evidence="2" id="KW-1185">Reference proteome</keyword>
<sequence>MSQLDRILQIEKEQEDSRIKTGLRQLKQRLNSMETKNKYVSQLSKQQTNEHIQEIERVTNRKILEAETAEDKKAYLYKTISVLTETKNAILWKNRDLVMDLEEEYRQIEQCESELLREQYQAKYRELLGVSLENLDKMHDVEDEEERIFQEQQRARRQDLELSETLPLKHLYHEEYKPTVNELWLLDDNFGRTLEWLNKQDKDQYTKILEQTISRTTTRPSSPTSLTFLD</sequence>
<accession>A0ACA9RSS8</accession>
<evidence type="ECO:0000313" key="1">
    <source>
        <dbReference type="EMBL" id="CAG8806879.1"/>
    </source>
</evidence>
<reference evidence="1" key="1">
    <citation type="submission" date="2021-06" db="EMBL/GenBank/DDBJ databases">
        <authorList>
            <person name="Kallberg Y."/>
            <person name="Tangrot J."/>
            <person name="Rosling A."/>
        </authorList>
    </citation>
    <scope>NUCLEOTIDE SEQUENCE</scope>
    <source>
        <strain evidence="1">MA461A</strain>
    </source>
</reference>
<name>A0ACA9RSS8_9GLOM</name>
<protein>
    <submittedName>
        <fullName evidence="1">4765_t:CDS:1</fullName>
    </submittedName>
</protein>
<comment type="caution">
    <text evidence="1">The sequence shown here is derived from an EMBL/GenBank/DDBJ whole genome shotgun (WGS) entry which is preliminary data.</text>
</comment>